<name>A0AAV1HCL7_XYRNO</name>
<keyword evidence="2" id="KW-1185">Reference proteome</keyword>
<evidence type="ECO:0000313" key="1">
    <source>
        <dbReference type="EMBL" id="CAJ1083201.1"/>
    </source>
</evidence>
<evidence type="ECO:0000313" key="2">
    <source>
        <dbReference type="Proteomes" id="UP001178508"/>
    </source>
</evidence>
<gene>
    <name evidence="1" type="ORF">XNOV1_A035923</name>
</gene>
<sequence length="120" mass="14517">MKKINAFHNGCLRKICRILWPNKISNEDLYNETNCHNVVLEIKHRRLRRLGHVLRMDQDRIPKVALRWTLPGKRKQREARTRTTWRRTVTSKLKMANLTWGEAQHAAQDPTRWKQLFHRE</sequence>
<dbReference type="EMBL" id="OY660884">
    <property type="protein sequence ID" value="CAJ1083201.1"/>
    <property type="molecule type" value="Genomic_DNA"/>
</dbReference>
<organism evidence="1 2">
    <name type="scientific">Xyrichtys novacula</name>
    <name type="common">Pearly razorfish</name>
    <name type="synonym">Hemipteronotus novacula</name>
    <dbReference type="NCBI Taxonomy" id="13765"/>
    <lineage>
        <taxon>Eukaryota</taxon>
        <taxon>Metazoa</taxon>
        <taxon>Chordata</taxon>
        <taxon>Craniata</taxon>
        <taxon>Vertebrata</taxon>
        <taxon>Euteleostomi</taxon>
        <taxon>Actinopterygii</taxon>
        <taxon>Neopterygii</taxon>
        <taxon>Teleostei</taxon>
        <taxon>Neoteleostei</taxon>
        <taxon>Acanthomorphata</taxon>
        <taxon>Eupercaria</taxon>
        <taxon>Labriformes</taxon>
        <taxon>Labridae</taxon>
        <taxon>Xyrichtys</taxon>
    </lineage>
</organism>
<dbReference type="Proteomes" id="UP001178508">
    <property type="component" value="Chromosome 21"/>
</dbReference>
<dbReference type="AlphaFoldDB" id="A0AAV1HCL7"/>
<accession>A0AAV1HCL7</accession>
<protein>
    <recommendedName>
        <fullName evidence="3">Endonuclease-reverse transcriptase</fullName>
    </recommendedName>
</protein>
<proteinExistence type="predicted"/>
<reference evidence="1" key="1">
    <citation type="submission" date="2023-08" db="EMBL/GenBank/DDBJ databases">
        <authorList>
            <person name="Alioto T."/>
            <person name="Alioto T."/>
            <person name="Gomez Garrido J."/>
        </authorList>
    </citation>
    <scope>NUCLEOTIDE SEQUENCE</scope>
</reference>
<evidence type="ECO:0008006" key="3">
    <source>
        <dbReference type="Google" id="ProtNLM"/>
    </source>
</evidence>